<keyword evidence="1" id="KW-0732">Signal</keyword>
<reference evidence="3 4" key="1">
    <citation type="submission" date="2018-12" db="EMBL/GenBank/DDBJ databases">
        <authorList>
            <consortium name="Pathogen Informatics"/>
        </authorList>
    </citation>
    <scope>NUCLEOTIDE SEQUENCE [LARGE SCALE GENOMIC DNA]</scope>
    <source>
        <strain evidence="3 4">NCTC11075</strain>
    </source>
</reference>
<evidence type="ECO:0000256" key="1">
    <source>
        <dbReference type="SAM" id="SignalP"/>
    </source>
</evidence>
<dbReference type="GO" id="GO:0043190">
    <property type="term" value="C:ATP-binding cassette (ABC) transporter complex"/>
    <property type="evidence" value="ECO:0007669"/>
    <property type="project" value="InterPro"/>
</dbReference>
<feature type="domain" description="ABC-type glycine betaine transport system substrate-binding" evidence="2">
    <location>
        <begin position="30"/>
        <end position="304"/>
    </location>
</feature>
<dbReference type="Proteomes" id="UP000270272">
    <property type="component" value="Chromosome"/>
</dbReference>
<dbReference type="Gene3D" id="3.40.190.10">
    <property type="entry name" value="Periplasmic binding protein-like II"/>
    <property type="match status" value="1"/>
</dbReference>
<dbReference type="GO" id="GO:0022857">
    <property type="term" value="F:transmembrane transporter activity"/>
    <property type="evidence" value="ECO:0007669"/>
    <property type="project" value="InterPro"/>
</dbReference>
<protein>
    <submittedName>
        <fullName evidence="3">Glycine betaine transporter periplasmic subunit</fullName>
    </submittedName>
</protein>
<dbReference type="InterPro" id="IPR007210">
    <property type="entry name" value="ABC_Gly_betaine_transp_sub-bd"/>
</dbReference>
<name>A0A447UJK2_CITKO</name>
<gene>
    <name evidence="3" type="primary">proX</name>
    <name evidence="3" type="ORF">NCTC11075_01667</name>
</gene>
<evidence type="ECO:0000313" key="4">
    <source>
        <dbReference type="Proteomes" id="UP000270272"/>
    </source>
</evidence>
<dbReference type="EMBL" id="LR134204">
    <property type="protein sequence ID" value="VEB87981.1"/>
    <property type="molecule type" value="Genomic_DNA"/>
</dbReference>
<dbReference type="Gene3D" id="3.40.190.100">
    <property type="entry name" value="Glycine betaine-binding periplasmic protein, domain 2"/>
    <property type="match status" value="1"/>
</dbReference>
<accession>A0A447UJK2</accession>
<dbReference type="NCBIfam" id="NF008334">
    <property type="entry name" value="PRK11119.1"/>
    <property type="match status" value="1"/>
</dbReference>
<feature type="chain" id="PRO_5019275879" evidence="1">
    <location>
        <begin position="22"/>
        <end position="379"/>
    </location>
</feature>
<dbReference type="CDD" id="cd13638">
    <property type="entry name" value="PBP2_EcProx_like"/>
    <property type="match status" value="1"/>
</dbReference>
<sequence length="379" mass="41775">MRHNILFATAFATLVSTSAFAADLPGKGVTVQPVQSTITEETFQTLLVSRALEKLGYTVNKPSEVDYNVGYTSIASGDATFTAVNWQPLHDDMYAAAGGDKKFYREGVFVTGAAQGYLIDKKTAEQYKITNLAQLKDPKIAKIFDTNGDGKADMMGCSPGWGCEAVINHQNKAFDLEKTVDVSHGNYAAMMADTITRFKEGKPILYYTWTPYWVSDVMKPGKDVVWLQVPFSSLPGEQKDIDTKLPNGANYGFPVNTMHIVANKAWAEKNPAAAKLFAIMKVPLADINAQNAMMHEGKSSEADVQGHVDGWIKAHQQQFDGLGKRSAGRAEITHSSALKLRAIRRSNHTNAGWWRDAPYPAYTPYLNRTIHHSTNHSHS</sequence>
<evidence type="ECO:0000313" key="3">
    <source>
        <dbReference type="EMBL" id="VEB87981.1"/>
    </source>
</evidence>
<dbReference type="SUPFAM" id="SSF53850">
    <property type="entry name" value="Periplasmic binding protein-like II"/>
    <property type="match status" value="1"/>
</dbReference>
<evidence type="ECO:0000259" key="2">
    <source>
        <dbReference type="Pfam" id="PF04069"/>
    </source>
</evidence>
<proteinExistence type="predicted"/>
<dbReference type="Pfam" id="PF04069">
    <property type="entry name" value="OpuAC"/>
    <property type="match status" value="1"/>
</dbReference>
<dbReference type="AlphaFoldDB" id="A0A447UJK2"/>
<organism evidence="3 4">
    <name type="scientific">Citrobacter koseri</name>
    <name type="common">Citrobacter diversus</name>
    <dbReference type="NCBI Taxonomy" id="545"/>
    <lineage>
        <taxon>Bacteria</taxon>
        <taxon>Pseudomonadati</taxon>
        <taxon>Pseudomonadota</taxon>
        <taxon>Gammaproteobacteria</taxon>
        <taxon>Enterobacterales</taxon>
        <taxon>Enterobacteriaceae</taxon>
        <taxon>Citrobacter</taxon>
    </lineage>
</organism>
<feature type="signal peptide" evidence="1">
    <location>
        <begin position="1"/>
        <end position="21"/>
    </location>
</feature>